<evidence type="ECO:0000256" key="3">
    <source>
        <dbReference type="ARBA" id="ARBA00022692"/>
    </source>
</evidence>
<comment type="similarity">
    <text evidence="9">Belongs to the MurJ/MviN family.</text>
</comment>
<dbReference type="AlphaFoldDB" id="A0A1T5P6L4"/>
<dbReference type="InterPro" id="IPR050833">
    <property type="entry name" value="Poly_Biosynth_Transport"/>
</dbReference>
<dbReference type="STRING" id="393003.SAMN05660461_3869"/>
<evidence type="ECO:0000313" key="12">
    <source>
        <dbReference type="Proteomes" id="UP000190166"/>
    </source>
</evidence>
<protein>
    <submittedName>
        <fullName evidence="11">Peptidoglycan biosynthesis protein MviN/MurJ, putative lipid II flippase</fullName>
    </submittedName>
</protein>
<name>A0A1T5P6L4_9BACT</name>
<evidence type="ECO:0000256" key="5">
    <source>
        <dbReference type="ARBA" id="ARBA00022984"/>
    </source>
</evidence>
<feature type="transmembrane region" description="Helical" evidence="10">
    <location>
        <begin position="45"/>
        <end position="70"/>
    </location>
</feature>
<dbReference type="GO" id="GO:0009252">
    <property type="term" value="P:peptidoglycan biosynthetic process"/>
    <property type="evidence" value="ECO:0007669"/>
    <property type="project" value="UniProtKB-KW"/>
</dbReference>
<evidence type="ECO:0000256" key="1">
    <source>
        <dbReference type="ARBA" id="ARBA00004651"/>
    </source>
</evidence>
<feature type="transmembrane region" description="Helical" evidence="10">
    <location>
        <begin position="417"/>
        <end position="436"/>
    </location>
</feature>
<keyword evidence="5" id="KW-0573">Peptidoglycan synthesis</keyword>
<feature type="transmembrane region" description="Helical" evidence="10">
    <location>
        <begin position="249"/>
        <end position="268"/>
    </location>
</feature>
<comment type="subcellular location">
    <subcellularLocation>
        <location evidence="1">Cell membrane</location>
        <topology evidence="1">Multi-pass membrane protein</topology>
    </subcellularLocation>
</comment>
<dbReference type="RefSeq" id="WP_079471152.1">
    <property type="nucleotide sequence ID" value="NZ_FUZZ01000003.1"/>
</dbReference>
<evidence type="ECO:0000256" key="9">
    <source>
        <dbReference type="ARBA" id="ARBA00061532"/>
    </source>
</evidence>
<keyword evidence="3 10" id="KW-0812">Transmembrane</keyword>
<dbReference type="Pfam" id="PF03023">
    <property type="entry name" value="MurJ"/>
    <property type="match status" value="1"/>
</dbReference>
<feature type="transmembrane region" description="Helical" evidence="10">
    <location>
        <begin position="116"/>
        <end position="139"/>
    </location>
</feature>
<evidence type="ECO:0000256" key="4">
    <source>
        <dbReference type="ARBA" id="ARBA00022960"/>
    </source>
</evidence>
<keyword evidence="7 10" id="KW-0472">Membrane</keyword>
<evidence type="ECO:0000256" key="2">
    <source>
        <dbReference type="ARBA" id="ARBA00022475"/>
    </source>
</evidence>
<feature type="transmembrane region" description="Helical" evidence="10">
    <location>
        <begin position="379"/>
        <end position="396"/>
    </location>
</feature>
<feature type="transmembrane region" description="Helical" evidence="10">
    <location>
        <begin position="442"/>
        <end position="461"/>
    </location>
</feature>
<dbReference type="PANTHER" id="PTHR30250:SF11">
    <property type="entry name" value="O-ANTIGEN TRANSPORTER-RELATED"/>
    <property type="match status" value="1"/>
</dbReference>
<evidence type="ECO:0000256" key="7">
    <source>
        <dbReference type="ARBA" id="ARBA00023136"/>
    </source>
</evidence>
<dbReference type="GO" id="GO:0008360">
    <property type="term" value="P:regulation of cell shape"/>
    <property type="evidence" value="ECO:0007669"/>
    <property type="project" value="UniProtKB-KW"/>
</dbReference>
<feature type="transmembrane region" description="Helical" evidence="10">
    <location>
        <begin position="212"/>
        <end position="229"/>
    </location>
</feature>
<evidence type="ECO:0000256" key="10">
    <source>
        <dbReference type="SAM" id="Phobius"/>
    </source>
</evidence>
<organism evidence="11 12">
    <name type="scientific">Chitinophaga ginsengisegetis</name>
    <dbReference type="NCBI Taxonomy" id="393003"/>
    <lineage>
        <taxon>Bacteria</taxon>
        <taxon>Pseudomonadati</taxon>
        <taxon>Bacteroidota</taxon>
        <taxon>Chitinophagia</taxon>
        <taxon>Chitinophagales</taxon>
        <taxon>Chitinophagaceae</taxon>
        <taxon>Chitinophaga</taxon>
    </lineage>
</organism>
<feature type="transmembrane region" description="Helical" evidence="10">
    <location>
        <begin position="175"/>
        <end position="191"/>
    </location>
</feature>
<comment type="function">
    <text evidence="8">Involved in peptidoglycan biosynthesis. Transports lipid-linked peptidoglycan precursors from the inner to the outer leaflet of the cytoplasmic membrane.</text>
</comment>
<dbReference type="PANTHER" id="PTHR30250">
    <property type="entry name" value="PST FAMILY PREDICTED COLANIC ACID TRANSPORTER"/>
    <property type="match status" value="1"/>
</dbReference>
<dbReference type="Proteomes" id="UP000190166">
    <property type="component" value="Unassembled WGS sequence"/>
</dbReference>
<feature type="transmembrane region" description="Helical" evidence="10">
    <location>
        <begin position="12"/>
        <end position="33"/>
    </location>
</feature>
<keyword evidence="4" id="KW-0133">Cell shape</keyword>
<feature type="transmembrane region" description="Helical" evidence="10">
    <location>
        <begin position="323"/>
        <end position="342"/>
    </location>
</feature>
<proteinExistence type="inferred from homology"/>
<dbReference type="EMBL" id="FUZZ01000003">
    <property type="protein sequence ID" value="SKD07909.1"/>
    <property type="molecule type" value="Genomic_DNA"/>
</dbReference>
<evidence type="ECO:0000256" key="6">
    <source>
        <dbReference type="ARBA" id="ARBA00022989"/>
    </source>
</evidence>
<feature type="transmembrane region" description="Helical" evidence="10">
    <location>
        <begin position="296"/>
        <end position="317"/>
    </location>
</feature>
<keyword evidence="6 10" id="KW-1133">Transmembrane helix</keyword>
<evidence type="ECO:0000256" key="8">
    <source>
        <dbReference type="ARBA" id="ARBA00060041"/>
    </source>
</evidence>
<feature type="transmembrane region" description="Helical" evidence="10">
    <location>
        <begin position="354"/>
        <end position="373"/>
    </location>
</feature>
<keyword evidence="12" id="KW-1185">Reference proteome</keyword>
<reference evidence="11 12" key="1">
    <citation type="submission" date="2017-02" db="EMBL/GenBank/DDBJ databases">
        <authorList>
            <person name="Peterson S.W."/>
        </authorList>
    </citation>
    <scope>NUCLEOTIDE SEQUENCE [LARGE SCALE GENOMIC DNA]</scope>
    <source>
        <strain evidence="11 12">DSM 18108</strain>
    </source>
</reference>
<gene>
    <name evidence="11" type="ORF">SAMN05660461_3869</name>
</gene>
<accession>A0A1T5P6L4</accession>
<dbReference type="GO" id="GO:0005886">
    <property type="term" value="C:plasma membrane"/>
    <property type="evidence" value="ECO:0007669"/>
    <property type="project" value="UniProtKB-SubCell"/>
</dbReference>
<feature type="transmembrane region" description="Helical" evidence="10">
    <location>
        <begin position="151"/>
        <end position="169"/>
    </location>
</feature>
<keyword evidence="2" id="KW-1003">Cell membrane</keyword>
<sequence length="480" mass="55596">MSLRKESILLSISNVFQVLTSLLFSIFVARLIINKADFGRYQQLFVLINFLAVIASSIPNALSFFFGKYVNTDQHKGAFKRFFIFLSLTSISLVILFLALNKWLALRLDNSFMTNYVLVIAGIALVRLLFVYFSNFCLLTHNLYYYIWNNVFYLIFCICLLVIAFFLKFNIKEILLGQLLVDSIRLIFLLPKVAPFLKLKNNVFLKKEEFSYLYPLCLVAVISNLYLIVDRIMISSMLGPGDFADYQVGAFVFPFIGIITGSVVTALLPRISKNYHEGDFKQIVDNLQRATEKVTFLLVPIFVYCLVFGQELITWLYSDKFAFSGYIFQIYTLRFFGTVVLFSMMMNAIGLQMWVFINTTINLVINFILNYFFILKWGVMGAVYAGILSTYLGYILPVTIMNRRLKVSLLDYFPIKSYLKTILISLVIAVSFKLIYNHYAFVKIWSIFISIIYYFIVVYLLDRKLFSNDSLKKILKRDGS</sequence>
<feature type="transmembrane region" description="Helical" evidence="10">
    <location>
        <begin position="82"/>
        <end position="104"/>
    </location>
</feature>
<evidence type="ECO:0000313" key="11">
    <source>
        <dbReference type="EMBL" id="SKD07909.1"/>
    </source>
</evidence>
<dbReference type="InterPro" id="IPR004268">
    <property type="entry name" value="MurJ"/>
</dbReference>